<feature type="chain" id="PRO_5001870873" description="Long-chain fatty acid transporter" evidence="8">
    <location>
        <begin position="30"/>
        <end position="449"/>
    </location>
</feature>
<comment type="caution">
    <text evidence="9">The sequence shown here is derived from an EMBL/GenBank/DDBJ whole genome shotgun (WGS) entry which is preliminary data.</text>
</comment>
<keyword evidence="4" id="KW-0812">Transmembrane</keyword>
<keyword evidence="5 8" id="KW-0732">Signal</keyword>
<evidence type="ECO:0000256" key="6">
    <source>
        <dbReference type="ARBA" id="ARBA00023136"/>
    </source>
</evidence>
<dbReference type="PANTHER" id="PTHR35093">
    <property type="entry name" value="OUTER MEMBRANE PROTEIN NMB0088-RELATED"/>
    <property type="match status" value="1"/>
</dbReference>
<dbReference type="Proteomes" id="UP000029392">
    <property type="component" value="Unassembled WGS sequence"/>
</dbReference>
<keyword evidence="3" id="KW-1134">Transmembrane beta strand</keyword>
<evidence type="ECO:0008006" key="11">
    <source>
        <dbReference type="Google" id="ProtNLM"/>
    </source>
</evidence>
<evidence type="ECO:0000256" key="1">
    <source>
        <dbReference type="ARBA" id="ARBA00004571"/>
    </source>
</evidence>
<keyword evidence="6" id="KW-0472">Membrane</keyword>
<sequence>MRSTIHHRKLQTTAILAAISLLGSGSAFATNGYFSHGYGTQSKAMAGTGVARSLDTLAPATNPAGLLGVEDGMDAGMAWFSPDRGYEVTGGPSGACMSAQQCTFGVGPARLRSDKDYFLIPHFGWKRSLGDNAAIGVAVYGNGGMNTRYLGGSATFGVPMGSVPPGMGFTMPGTFGDGTAGVDLMQMFIAPTYARAFGEDSSFGISPIIALQSFEARGLGNFAPFSSDPTKLTNNGHDTSYGLGLKLGMQTQLGEGVRFGASYQTKMSMSEFDDYAGLFANQGDFDIPATATVGMAFDAGDKLTVEFDVQWIAYGDVDSIANPMLPNLMMAPLGANGGAGFGWDDMTVFKLGAEYRATADSTWYFGYSHTDQPIPSSEVLFNILAPGVVENHFTVGYSRAHGSKGNRWTVSAMVAPSVEVRGGNPLDPAQTAELSMDQYEVEFSYHFKG</sequence>
<dbReference type="EMBL" id="AVCH01000162">
    <property type="protein sequence ID" value="KFN47341.1"/>
    <property type="molecule type" value="Genomic_DNA"/>
</dbReference>
<dbReference type="SUPFAM" id="SSF56935">
    <property type="entry name" value="Porins"/>
    <property type="match status" value="1"/>
</dbReference>
<evidence type="ECO:0000256" key="4">
    <source>
        <dbReference type="ARBA" id="ARBA00022692"/>
    </source>
</evidence>
<feature type="signal peptide" evidence="8">
    <location>
        <begin position="1"/>
        <end position="29"/>
    </location>
</feature>
<dbReference type="STRING" id="1384054.N790_07905"/>
<dbReference type="PANTHER" id="PTHR35093:SF8">
    <property type="entry name" value="OUTER MEMBRANE PROTEIN NMB0088-RELATED"/>
    <property type="match status" value="1"/>
</dbReference>
<dbReference type="GO" id="GO:0015483">
    <property type="term" value="F:long-chain fatty acid transporting porin activity"/>
    <property type="evidence" value="ECO:0007669"/>
    <property type="project" value="TreeGrafter"/>
</dbReference>
<accession>A0A091B6H7</accession>
<proteinExistence type="inferred from homology"/>
<evidence type="ECO:0000256" key="2">
    <source>
        <dbReference type="ARBA" id="ARBA00008163"/>
    </source>
</evidence>
<comment type="similarity">
    <text evidence="2">Belongs to the OmpP1/FadL family.</text>
</comment>
<evidence type="ECO:0000313" key="10">
    <source>
        <dbReference type="Proteomes" id="UP000029392"/>
    </source>
</evidence>
<comment type="subcellular location">
    <subcellularLocation>
        <location evidence="1">Cell outer membrane</location>
        <topology evidence="1">Multi-pass membrane protein</topology>
    </subcellularLocation>
</comment>
<reference evidence="9 10" key="1">
    <citation type="submission" date="2013-09" db="EMBL/GenBank/DDBJ databases">
        <title>Genome sequencing of Arenimonas malthae.</title>
        <authorList>
            <person name="Chen F."/>
            <person name="Wang G."/>
        </authorList>
    </citation>
    <scope>NUCLEOTIDE SEQUENCE [LARGE SCALE GENOMIC DNA]</scope>
    <source>
        <strain evidence="9 10">CC-JY-1</strain>
    </source>
</reference>
<dbReference type="AlphaFoldDB" id="A0A091B6H7"/>
<keyword evidence="10" id="KW-1185">Reference proteome</keyword>
<evidence type="ECO:0000313" key="9">
    <source>
        <dbReference type="EMBL" id="KFN47341.1"/>
    </source>
</evidence>
<evidence type="ECO:0000256" key="5">
    <source>
        <dbReference type="ARBA" id="ARBA00022729"/>
    </source>
</evidence>
<dbReference type="InterPro" id="IPR005017">
    <property type="entry name" value="OMPP1/FadL/TodX"/>
</dbReference>
<evidence type="ECO:0000256" key="3">
    <source>
        <dbReference type="ARBA" id="ARBA00022452"/>
    </source>
</evidence>
<evidence type="ECO:0000256" key="7">
    <source>
        <dbReference type="ARBA" id="ARBA00023237"/>
    </source>
</evidence>
<dbReference type="RefSeq" id="WP_043803442.1">
    <property type="nucleotide sequence ID" value="NZ_AVCH01000162.1"/>
</dbReference>
<keyword evidence="7" id="KW-0998">Cell outer membrane</keyword>
<organism evidence="9 10">
    <name type="scientific">Arenimonas malthae CC-JY-1</name>
    <dbReference type="NCBI Taxonomy" id="1384054"/>
    <lineage>
        <taxon>Bacteria</taxon>
        <taxon>Pseudomonadati</taxon>
        <taxon>Pseudomonadota</taxon>
        <taxon>Gammaproteobacteria</taxon>
        <taxon>Lysobacterales</taxon>
        <taxon>Lysobacteraceae</taxon>
        <taxon>Arenimonas</taxon>
    </lineage>
</organism>
<dbReference type="Gene3D" id="2.40.160.60">
    <property type="entry name" value="Outer membrane protein transport protein (OMPP1/FadL/TodX)"/>
    <property type="match status" value="1"/>
</dbReference>
<gene>
    <name evidence="9" type="ORF">N790_07905</name>
</gene>
<name>A0A091B6H7_9GAMM</name>
<dbReference type="GO" id="GO:0009279">
    <property type="term" value="C:cell outer membrane"/>
    <property type="evidence" value="ECO:0007669"/>
    <property type="project" value="UniProtKB-SubCell"/>
</dbReference>
<dbReference type="Pfam" id="PF03349">
    <property type="entry name" value="Toluene_X"/>
    <property type="match status" value="1"/>
</dbReference>
<dbReference type="eggNOG" id="COG2067">
    <property type="taxonomic scope" value="Bacteria"/>
</dbReference>
<protein>
    <recommendedName>
        <fullName evidence="11">Long-chain fatty acid transporter</fullName>
    </recommendedName>
</protein>
<dbReference type="PATRIC" id="fig|1384054.3.peg.1646"/>
<evidence type="ECO:0000256" key="8">
    <source>
        <dbReference type="SAM" id="SignalP"/>
    </source>
</evidence>
<dbReference type="OrthoDB" id="19849at2"/>